<evidence type="ECO:0000256" key="3">
    <source>
        <dbReference type="PIRSR" id="PIRSR005962-1"/>
    </source>
</evidence>
<feature type="binding site" evidence="3">
    <location>
        <position position="103"/>
    </location>
    <ligand>
        <name>Mn(2+)</name>
        <dbReference type="ChEBI" id="CHEBI:29035"/>
        <label>2</label>
    </ligand>
</feature>
<feature type="binding site" evidence="3">
    <location>
        <position position="138"/>
    </location>
    <ligand>
        <name>Mn(2+)</name>
        <dbReference type="ChEBI" id="CHEBI:29035"/>
        <label>2</label>
    </ligand>
</feature>
<dbReference type="CDD" id="cd05666">
    <property type="entry name" value="M20_Acy1-like"/>
    <property type="match status" value="1"/>
</dbReference>
<evidence type="ECO:0000256" key="1">
    <source>
        <dbReference type="ARBA" id="ARBA00006153"/>
    </source>
</evidence>
<dbReference type="InterPro" id="IPR002933">
    <property type="entry name" value="Peptidase_M20"/>
</dbReference>
<evidence type="ECO:0000313" key="5">
    <source>
        <dbReference type="EMBL" id="SDF58515.1"/>
    </source>
</evidence>
<feature type="domain" description="Peptidase M20 dimerisation" evidence="4">
    <location>
        <begin position="188"/>
        <end position="278"/>
    </location>
</feature>
<protein>
    <submittedName>
        <fullName evidence="5">Hippurate hydrolase</fullName>
    </submittedName>
</protein>
<dbReference type="OrthoDB" id="9777385at2"/>
<dbReference type="PANTHER" id="PTHR11014:SF63">
    <property type="entry name" value="METALLOPEPTIDASE, PUTATIVE (AFU_ORTHOLOGUE AFUA_6G09600)-RELATED"/>
    <property type="match status" value="1"/>
</dbReference>
<accession>A0A8G2BGY4</accession>
<evidence type="ECO:0000313" key="6">
    <source>
        <dbReference type="Proteomes" id="UP000198615"/>
    </source>
</evidence>
<dbReference type="NCBIfam" id="TIGR01891">
    <property type="entry name" value="amidohydrolases"/>
    <property type="match status" value="1"/>
</dbReference>
<feature type="binding site" evidence="3">
    <location>
        <position position="105"/>
    </location>
    <ligand>
        <name>Mn(2+)</name>
        <dbReference type="ChEBI" id="CHEBI:29035"/>
        <label>2</label>
    </ligand>
</feature>
<dbReference type="GO" id="GO:0046872">
    <property type="term" value="F:metal ion binding"/>
    <property type="evidence" value="ECO:0007669"/>
    <property type="project" value="UniProtKB-KW"/>
</dbReference>
<evidence type="ECO:0000259" key="4">
    <source>
        <dbReference type="Pfam" id="PF07687"/>
    </source>
</evidence>
<dbReference type="PANTHER" id="PTHR11014">
    <property type="entry name" value="PEPTIDASE M20 FAMILY MEMBER"/>
    <property type="match status" value="1"/>
</dbReference>
<dbReference type="InterPro" id="IPR017439">
    <property type="entry name" value="Amidohydrolase"/>
</dbReference>
<dbReference type="InterPro" id="IPR011650">
    <property type="entry name" value="Peptidase_M20_dimer"/>
</dbReference>
<dbReference type="AlphaFoldDB" id="A0A8G2BGY4"/>
<dbReference type="EMBL" id="FNBW01000004">
    <property type="protein sequence ID" value="SDF58515.1"/>
    <property type="molecule type" value="Genomic_DNA"/>
</dbReference>
<name>A0A8G2BGY4_9PROT</name>
<keyword evidence="6" id="KW-1185">Reference proteome</keyword>
<comment type="similarity">
    <text evidence="1">Belongs to the peptidase M20 family.</text>
</comment>
<dbReference type="Pfam" id="PF01546">
    <property type="entry name" value="Peptidase_M20"/>
    <property type="match status" value="1"/>
</dbReference>
<dbReference type="Gene3D" id="3.40.630.10">
    <property type="entry name" value="Zn peptidases"/>
    <property type="match status" value="1"/>
</dbReference>
<reference evidence="5 6" key="1">
    <citation type="submission" date="2016-10" db="EMBL/GenBank/DDBJ databases">
        <authorList>
            <person name="Varghese N."/>
            <person name="Submissions S."/>
        </authorList>
    </citation>
    <scope>NUCLEOTIDE SEQUENCE [LARGE SCALE GENOMIC DNA]</scope>
    <source>
        <strain evidence="5 6">DSM 18839</strain>
    </source>
</reference>
<feature type="binding site" evidence="3">
    <location>
        <position position="359"/>
    </location>
    <ligand>
        <name>Mn(2+)</name>
        <dbReference type="ChEBI" id="CHEBI:29035"/>
        <label>2</label>
    </ligand>
</feature>
<proteinExistence type="inferred from homology"/>
<dbReference type="RefSeq" id="WP_093149659.1">
    <property type="nucleotide sequence ID" value="NZ_FNBW01000004.1"/>
</dbReference>
<keyword evidence="2 5" id="KW-0378">Hydrolase</keyword>
<keyword evidence="3" id="KW-0464">Manganese</keyword>
<feature type="binding site" evidence="3">
    <location>
        <position position="164"/>
    </location>
    <ligand>
        <name>Mn(2+)</name>
        <dbReference type="ChEBI" id="CHEBI:29035"/>
        <label>2</label>
    </ligand>
</feature>
<comment type="caution">
    <text evidence="5">The sequence shown here is derived from an EMBL/GenBank/DDBJ whole genome shotgun (WGS) entry which is preliminary data.</text>
</comment>
<comment type="cofactor">
    <cofactor evidence="3">
        <name>Mn(2+)</name>
        <dbReference type="ChEBI" id="CHEBI:29035"/>
    </cofactor>
    <text evidence="3">The Mn(2+) ion enhances activity.</text>
</comment>
<dbReference type="Pfam" id="PF07687">
    <property type="entry name" value="M20_dimer"/>
    <property type="match status" value="1"/>
</dbReference>
<dbReference type="GO" id="GO:0016787">
    <property type="term" value="F:hydrolase activity"/>
    <property type="evidence" value="ECO:0007669"/>
    <property type="project" value="UniProtKB-KW"/>
</dbReference>
<gene>
    <name evidence="5" type="ORF">SAMN05660686_01763</name>
</gene>
<dbReference type="SUPFAM" id="SSF53187">
    <property type="entry name" value="Zn-dependent exopeptidases"/>
    <property type="match status" value="1"/>
</dbReference>
<dbReference type="InterPro" id="IPR036264">
    <property type="entry name" value="Bact_exopeptidase_dim_dom"/>
</dbReference>
<organism evidence="5 6">
    <name type="scientific">Thalassobaculum litoreum DSM 18839</name>
    <dbReference type="NCBI Taxonomy" id="1123362"/>
    <lineage>
        <taxon>Bacteria</taxon>
        <taxon>Pseudomonadati</taxon>
        <taxon>Pseudomonadota</taxon>
        <taxon>Alphaproteobacteria</taxon>
        <taxon>Rhodospirillales</taxon>
        <taxon>Thalassobaculaceae</taxon>
        <taxon>Thalassobaculum</taxon>
    </lineage>
</organism>
<dbReference type="SUPFAM" id="SSF55031">
    <property type="entry name" value="Bacterial exopeptidase dimerisation domain"/>
    <property type="match status" value="1"/>
</dbReference>
<evidence type="ECO:0000256" key="2">
    <source>
        <dbReference type="ARBA" id="ARBA00022801"/>
    </source>
</evidence>
<dbReference type="Proteomes" id="UP000198615">
    <property type="component" value="Unassembled WGS sequence"/>
</dbReference>
<dbReference type="PIRSF" id="PIRSF005962">
    <property type="entry name" value="Pept_M20D_amidohydro"/>
    <property type="match status" value="1"/>
</dbReference>
<sequence length="388" mass="42028">MPIVNRIAEFHDEMTAWRHDLHTHPELGFEEHRTSDVVAAKLESFGIEVHRGIAGTGLVGVLKSGSSGRTIGLRADMDALPILERGEDDRPHRSVNAGVMHACGHDGHTTMLLGAAKYLAETKNFDGTVHFIFQPAEEGKGGGDKMVQEGLFDHFPCETVFGMHNIPGIPVGSFAVSEGPMMAARDNFEITIKGRGSHGAMPHHGVDPVLVGAHMVMALQSITSRNLDPQKALVLSVTQFHAGHAFNVVPDDMVLRGTCRVFDPDVQNSLPERITKIMDGVCATFGATAELNYIRGYPATINDPEQAEVAAGIADRVAGADRVDRAPTPMMGAEDFSYMLNQRPGAYIWAGNGDTAGVHHPDYDFNDEALPHGASFWAQLVEDRLKRA</sequence>
<dbReference type="FunFam" id="3.30.70.360:FF:000014">
    <property type="entry name" value="N-acyl-L-amino acid amidohydrolase"/>
    <property type="match status" value="1"/>
</dbReference>
<keyword evidence="3" id="KW-0479">Metal-binding</keyword>
<dbReference type="Gene3D" id="3.30.70.360">
    <property type="match status" value="1"/>
</dbReference>